<keyword evidence="6" id="KW-0805">Transcription regulation</keyword>
<dbReference type="GO" id="GO:0000981">
    <property type="term" value="F:DNA-binding transcription factor activity, RNA polymerase II-specific"/>
    <property type="evidence" value="ECO:0007669"/>
    <property type="project" value="TreeGrafter"/>
</dbReference>
<protein>
    <submittedName>
        <fullName evidence="13">Maker476</fullName>
    </submittedName>
</protein>
<dbReference type="SUPFAM" id="SSF57667">
    <property type="entry name" value="beta-beta-alpha zinc fingers"/>
    <property type="match status" value="1"/>
</dbReference>
<dbReference type="PROSITE" id="PS50157">
    <property type="entry name" value="ZINC_FINGER_C2H2_2"/>
    <property type="match status" value="2"/>
</dbReference>
<feature type="domain" description="C2H2-type" evidence="12">
    <location>
        <begin position="114"/>
        <end position="141"/>
    </location>
</feature>
<dbReference type="Proteomes" id="UP000494163">
    <property type="component" value="Chromosome 2L"/>
</dbReference>
<keyword evidence="2" id="KW-0479">Metal-binding</keyword>
<feature type="region of interest" description="Disordered" evidence="11">
    <location>
        <begin position="254"/>
        <end position="341"/>
    </location>
</feature>
<keyword evidence="5" id="KW-0862">Zinc</keyword>
<keyword evidence="4 10" id="KW-0863">Zinc-finger</keyword>
<sequence length="341" mass="37244">LTLNPNLFAKKPKPPTELAPAEPLPSLPAAAANIKEEPDVEQQLDELPPAQSPSASTLSSSFQSQESAADAEQSLMKMQLHAHRFPASPLDFQQALMSAGPPSSALDPPVNNKHFCHVCRRNFSSSSALQIHMRTHTGDKPFQCNVCQKAFTTKGNLKVHMGTHMWTNPTSRRGRRMSLELPMRPGGAPAAPSAEQEFMQRRPEIFFPYLPPFFNGLPPKPGELSPGAFANIPPPHFPNGAKYPYPPGLLGFPGFLGAPPQQPYSHSLERPSSSKSPTPEPAQSPTSREDDNHIWHPLSRIKLEHNQCEDAAEQEQEKTPVESERAAAAAAAGETETEELK</sequence>
<evidence type="ECO:0000313" key="14">
    <source>
        <dbReference type="Proteomes" id="UP000494163"/>
    </source>
</evidence>
<feature type="compositionally biased region" description="Low complexity" evidence="11">
    <location>
        <begin position="47"/>
        <end position="74"/>
    </location>
</feature>
<dbReference type="InterPro" id="IPR013087">
    <property type="entry name" value="Znf_C2H2_type"/>
</dbReference>
<feature type="non-terminal residue" evidence="13">
    <location>
        <position position="1"/>
    </location>
</feature>
<feature type="compositionally biased region" description="Polar residues" evidence="11">
    <location>
        <begin position="270"/>
        <end position="286"/>
    </location>
</feature>
<evidence type="ECO:0000256" key="8">
    <source>
        <dbReference type="ARBA" id="ARBA00023242"/>
    </source>
</evidence>
<comment type="subcellular location">
    <subcellularLocation>
        <location evidence="1">Nucleus</location>
    </subcellularLocation>
</comment>
<dbReference type="PANTHER" id="PTHR23233">
    <property type="entry name" value="SAL-LIKE PROTEIN"/>
    <property type="match status" value="1"/>
</dbReference>
<dbReference type="SMART" id="SM00355">
    <property type="entry name" value="ZnF_C2H2"/>
    <property type="match status" value="2"/>
</dbReference>
<dbReference type="FunFam" id="3.30.160.60:FF:000446">
    <property type="entry name" value="Zinc finger protein"/>
    <property type="match status" value="1"/>
</dbReference>
<keyword evidence="8" id="KW-0539">Nucleus</keyword>
<evidence type="ECO:0000256" key="3">
    <source>
        <dbReference type="ARBA" id="ARBA00022737"/>
    </source>
</evidence>
<evidence type="ECO:0000313" key="13">
    <source>
        <dbReference type="EMBL" id="ALC39331.1"/>
    </source>
</evidence>
<reference evidence="13 14" key="1">
    <citation type="submission" date="2015-08" db="EMBL/GenBank/DDBJ databases">
        <title>Ancestral chromatin configuration constrains chromatin evolution on differentiating sex chromosomes in Drosophila.</title>
        <authorList>
            <person name="Zhou Q."/>
            <person name="Bachtrog D."/>
        </authorList>
    </citation>
    <scope>NUCLEOTIDE SEQUENCE [LARGE SCALE GENOMIC DNA]</scope>
    <source>
        <tissue evidence="13">Whole larvae</tissue>
    </source>
</reference>
<keyword evidence="14" id="KW-1185">Reference proteome</keyword>
<accession>A0A0M5IWJ2</accession>
<feature type="region of interest" description="Disordered" evidence="11">
    <location>
        <begin position="1"/>
        <end position="74"/>
    </location>
</feature>
<keyword evidence="3" id="KW-0677">Repeat</keyword>
<dbReference type="STRING" id="30019.A0A0M5IWJ2"/>
<evidence type="ECO:0000256" key="7">
    <source>
        <dbReference type="ARBA" id="ARBA00023163"/>
    </source>
</evidence>
<dbReference type="GO" id="GO:0005634">
    <property type="term" value="C:nucleus"/>
    <property type="evidence" value="ECO:0007669"/>
    <property type="project" value="UniProtKB-SubCell"/>
</dbReference>
<evidence type="ECO:0000259" key="12">
    <source>
        <dbReference type="PROSITE" id="PS50157"/>
    </source>
</evidence>
<dbReference type="PROSITE" id="PS00028">
    <property type="entry name" value="ZINC_FINGER_C2H2_1"/>
    <property type="match status" value="2"/>
</dbReference>
<evidence type="ECO:0000256" key="2">
    <source>
        <dbReference type="ARBA" id="ARBA00022723"/>
    </source>
</evidence>
<feature type="domain" description="C2H2-type" evidence="12">
    <location>
        <begin position="142"/>
        <end position="169"/>
    </location>
</feature>
<keyword evidence="7" id="KW-0804">Transcription</keyword>
<evidence type="ECO:0000256" key="1">
    <source>
        <dbReference type="ARBA" id="ARBA00004123"/>
    </source>
</evidence>
<gene>
    <name evidence="13" type="ORF">Dbus_chr2Lg1416</name>
</gene>
<proteinExistence type="inferred from homology"/>
<dbReference type="OrthoDB" id="8749569at2759"/>
<evidence type="ECO:0000256" key="4">
    <source>
        <dbReference type="ARBA" id="ARBA00022771"/>
    </source>
</evidence>
<dbReference type="AlphaFoldDB" id="A0A0M5IWJ2"/>
<evidence type="ECO:0000256" key="9">
    <source>
        <dbReference type="ARBA" id="ARBA00038474"/>
    </source>
</evidence>
<dbReference type="GO" id="GO:0000978">
    <property type="term" value="F:RNA polymerase II cis-regulatory region sequence-specific DNA binding"/>
    <property type="evidence" value="ECO:0007669"/>
    <property type="project" value="TreeGrafter"/>
</dbReference>
<dbReference type="Pfam" id="PF00096">
    <property type="entry name" value="zf-C2H2"/>
    <property type="match status" value="2"/>
</dbReference>
<dbReference type="Gene3D" id="3.30.160.60">
    <property type="entry name" value="Classic Zinc Finger"/>
    <property type="match status" value="2"/>
</dbReference>
<dbReference type="FunFam" id="3.30.160.60:FF:000130">
    <property type="entry name" value="Spalt-like transcription factor 4"/>
    <property type="match status" value="1"/>
</dbReference>
<comment type="similarity">
    <text evidence="9">Belongs to the sal C2H2-type zinc-finger protein family.</text>
</comment>
<evidence type="ECO:0000256" key="10">
    <source>
        <dbReference type="PROSITE-ProRule" id="PRU00042"/>
    </source>
</evidence>
<dbReference type="PANTHER" id="PTHR23233:SF84">
    <property type="entry name" value="FI23031P1"/>
    <property type="match status" value="1"/>
</dbReference>
<dbReference type="InterPro" id="IPR051565">
    <property type="entry name" value="Sal_C2H2-zinc-finger"/>
</dbReference>
<dbReference type="EMBL" id="CP012523">
    <property type="protein sequence ID" value="ALC39331.1"/>
    <property type="molecule type" value="Genomic_DNA"/>
</dbReference>
<evidence type="ECO:0000256" key="6">
    <source>
        <dbReference type="ARBA" id="ARBA00023015"/>
    </source>
</evidence>
<organism evidence="13 14">
    <name type="scientific">Drosophila busckii</name>
    <name type="common">Fruit fly</name>
    <dbReference type="NCBI Taxonomy" id="30019"/>
    <lineage>
        <taxon>Eukaryota</taxon>
        <taxon>Metazoa</taxon>
        <taxon>Ecdysozoa</taxon>
        <taxon>Arthropoda</taxon>
        <taxon>Hexapoda</taxon>
        <taxon>Insecta</taxon>
        <taxon>Pterygota</taxon>
        <taxon>Neoptera</taxon>
        <taxon>Endopterygota</taxon>
        <taxon>Diptera</taxon>
        <taxon>Brachycera</taxon>
        <taxon>Muscomorpha</taxon>
        <taxon>Ephydroidea</taxon>
        <taxon>Drosophilidae</taxon>
        <taxon>Drosophila</taxon>
    </lineage>
</organism>
<dbReference type="InterPro" id="IPR036236">
    <property type="entry name" value="Znf_C2H2_sf"/>
</dbReference>
<feature type="compositionally biased region" description="Basic and acidic residues" evidence="11">
    <location>
        <begin position="315"/>
        <end position="325"/>
    </location>
</feature>
<dbReference type="GO" id="GO:0008270">
    <property type="term" value="F:zinc ion binding"/>
    <property type="evidence" value="ECO:0007669"/>
    <property type="project" value="UniProtKB-KW"/>
</dbReference>
<evidence type="ECO:0000256" key="11">
    <source>
        <dbReference type="SAM" id="MobiDB-lite"/>
    </source>
</evidence>
<name>A0A0M5IWJ2_DROBS</name>
<evidence type="ECO:0000256" key="5">
    <source>
        <dbReference type="ARBA" id="ARBA00022833"/>
    </source>
</evidence>